<feature type="compositionally biased region" description="Basic and acidic residues" evidence="1">
    <location>
        <begin position="17"/>
        <end position="29"/>
    </location>
</feature>
<feature type="compositionally biased region" description="Polar residues" evidence="1">
    <location>
        <begin position="1"/>
        <end position="14"/>
    </location>
</feature>
<dbReference type="EMBL" id="JACBPP010000007">
    <property type="protein sequence ID" value="KAF8000333.1"/>
    <property type="molecule type" value="Genomic_DNA"/>
</dbReference>
<dbReference type="AlphaFoldDB" id="A0A8H7GND0"/>
<sequence length="90" mass="9732">MTASKSGISFSAASVENPDKDFSGNEKSGKPRMGMMSMAVSNEYSDLEEDDDEAEDKIDGIYDNGAENGSFGTPPYLKSQARLDLVLIEK</sequence>
<comment type="caution">
    <text evidence="2">The sequence shown here is derived from an EMBL/GenBank/DDBJ whole genome shotgun (WGS) entry which is preliminary data.</text>
</comment>
<reference evidence="2" key="1">
    <citation type="submission" date="2020-10" db="EMBL/GenBank/DDBJ databases">
        <title>The Whole-Genome Sequence of Metschnikowia persimmonesis, a Novel Endophytic Yeast Species Isolated from Medicinal Plant Diospyros kaki Thumb.</title>
        <authorList>
            <person name="Rahmat E."/>
            <person name="Kang Y."/>
        </authorList>
    </citation>
    <scope>NUCLEOTIDE SEQUENCE</scope>
    <source>
        <strain evidence="2">KIOM G15050</strain>
    </source>
</reference>
<organism evidence="2 3">
    <name type="scientific">Metschnikowia pulcherrima</name>
    <dbReference type="NCBI Taxonomy" id="27326"/>
    <lineage>
        <taxon>Eukaryota</taxon>
        <taxon>Fungi</taxon>
        <taxon>Dikarya</taxon>
        <taxon>Ascomycota</taxon>
        <taxon>Saccharomycotina</taxon>
        <taxon>Pichiomycetes</taxon>
        <taxon>Metschnikowiaceae</taxon>
        <taxon>Metschnikowia</taxon>
    </lineage>
</organism>
<feature type="region of interest" description="Disordered" evidence="1">
    <location>
        <begin position="1"/>
        <end position="35"/>
    </location>
</feature>
<keyword evidence="3" id="KW-1185">Reference proteome</keyword>
<evidence type="ECO:0000313" key="2">
    <source>
        <dbReference type="EMBL" id="KAF8000333.1"/>
    </source>
</evidence>
<gene>
    <name evidence="2" type="ORF">HF325_005262</name>
</gene>
<proteinExistence type="predicted"/>
<name>A0A8H7GND0_9ASCO</name>
<dbReference type="Proteomes" id="UP000649328">
    <property type="component" value="Unassembled WGS sequence"/>
</dbReference>
<evidence type="ECO:0000256" key="1">
    <source>
        <dbReference type="SAM" id="MobiDB-lite"/>
    </source>
</evidence>
<evidence type="ECO:0000313" key="3">
    <source>
        <dbReference type="Proteomes" id="UP000649328"/>
    </source>
</evidence>
<protein>
    <submittedName>
        <fullName evidence="2">Uncharacterized protein</fullName>
    </submittedName>
</protein>
<accession>A0A8H7GND0</accession>